<dbReference type="Proteomes" id="UP001300604">
    <property type="component" value="Chromosome"/>
</dbReference>
<proteinExistence type="inferred from homology"/>
<sequence length="84" mass="9332">MENINVTNARKDLYQLINRTQETHEPVKITGKTANAVLLSEEDWNAIAETLYLSNISGMTDSILAGKNEPLDVGTNAEDLNWDV</sequence>
<evidence type="ECO:0000256" key="2">
    <source>
        <dbReference type="RuleBase" id="RU362080"/>
    </source>
</evidence>
<evidence type="ECO:0000256" key="1">
    <source>
        <dbReference type="ARBA" id="ARBA00009981"/>
    </source>
</evidence>
<reference evidence="4" key="3">
    <citation type="submission" date="2024-06" db="EMBL/GenBank/DDBJ databases">
        <authorList>
            <person name="Zeng C."/>
        </authorList>
    </citation>
    <scope>NUCLEOTIDE SEQUENCE [LARGE SCALE GENOMIC DNA]</scope>
    <source>
        <strain evidence="4">ZCY20-5</strain>
    </source>
</reference>
<dbReference type="Gene3D" id="3.40.1620.10">
    <property type="entry name" value="YefM-like domain"/>
    <property type="match status" value="1"/>
</dbReference>
<dbReference type="SUPFAM" id="SSF143120">
    <property type="entry name" value="YefM-like"/>
    <property type="match status" value="1"/>
</dbReference>
<dbReference type="InterPro" id="IPR036165">
    <property type="entry name" value="YefM-like_sf"/>
</dbReference>
<dbReference type="KEGG" id="carl:PXC00_04075"/>
<gene>
    <name evidence="3" type="ORF">PXC00_04075</name>
</gene>
<dbReference type="InterPro" id="IPR006442">
    <property type="entry name" value="Antitoxin_Phd/YefM"/>
</dbReference>
<dbReference type="NCBIfam" id="TIGR01552">
    <property type="entry name" value="phd_fam"/>
    <property type="match status" value="1"/>
</dbReference>
<dbReference type="RefSeq" id="WP_275847099.1">
    <property type="nucleotide sequence ID" value="NZ_CP135996.1"/>
</dbReference>
<dbReference type="AlphaFoldDB" id="A0AA97D9H0"/>
<reference evidence="4" key="2">
    <citation type="submission" date="2024-06" db="EMBL/GenBank/DDBJ databases">
        <title>Caproicibacterium argilliputei sp. nov, a novel caproic acid producing anaerobic bacterium isolated from pit mud.</title>
        <authorList>
            <person name="Zeng C."/>
        </authorList>
    </citation>
    <scope>NUCLEOTIDE SEQUENCE [LARGE SCALE GENOMIC DNA]</scope>
    <source>
        <strain evidence="4">ZCY20-5</strain>
    </source>
</reference>
<keyword evidence="4" id="KW-1185">Reference proteome</keyword>
<evidence type="ECO:0000313" key="4">
    <source>
        <dbReference type="Proteomes" id="UP001300604"/>
    </source>
</evidence>
<organism evidence="3 4">
    <name type="scientific">Caproicibacterium argilliputei</name>
    <dbReference type="NCBI Taxonomy" id="3030016"/>
    <lineage>
        <taxon>Bacteria</taxon>
        <taxon>Bacillati</taxon>
        <taxon>Bacillota</taxon>
        <taxon>Clostridia</taxon>
        <taxon>Eubacteriales</taxon>
        <taxon>Oscillospiraceae</taxon>
        <taxon>Caproicibacterium</taxon>
    </lineage>
</organism>
<accession>A0AA97D9H0</accession>
<comment type="function">
    <text evidence="2">Antitoxin component of a type II toxin-antitoxin (TA) system.</text>
</comment>
<reference evidence="3 4" key="1">
    <citation type="submission" date="2024-06" db="EMBL/GenBank/DDBJ databases">
        <title>Caproicibacterium argilliputei sp. nov, a novel caproic acid producing anaerobic bacterium isolated from pit mud.</title>
        <authorList>
            <person name="Xia S."/>
        </authorList>
    </citation>
    <scope>NUCLEOTIDE SEQUENCE [LARGE SCALE GENOMIC DNA]</scope>
    <source>
        <strain evidence="3 4">ZCY20-5</strain>
    </source>
</reference>
<comment type="similarity">
    <text evidence="1 2">Belongs to the phD/YefM antitoxin family.</text>
</comment>
<evidence type="ECO:0000313" key="3">
    <source>
        <dbReference type="EMBL" id="WOC33065.1"/>
    </source>
</evidence>
<name>A0AA97D9H0_9FIRM</name>
<protein>
    <recommendedName>
        <fullName evidence="2">Antitoxin</fullName>
    </recommendedName>
</protein>
<dbReference type="EMBL" id="CP135996">
    <property type="protein sequence ID" value="WOC33065.1"/>
    <property type="molecule type" value="Genomic_DNA"/>
</dbReference>
<dbReference type="Pfam" id="PF02604">
    <property type="entry name" value="PhdYeFM_antitox"/>
    <property type="match status" value="1"/>
</dbReference>